<accession>A0A246GDF4</accession>
<feature type="domain" description="Glycosyltransferase subfamily 4-like N-terminal" evidence="3">
    <location>
        <begin position="88"/>
        <end position="195"/>
    </location>
</feature>
<dbReference type="Pfam" id="PF13439">
    <property type="entry name" value="Glyco_transf_4"/>
    <property type="match status" value="1"/>
</dbReference>
<dbReference type="PANTHER" id="PTHR46401:SF2">
    <property type="entry name" value="GLYCOSYLTRANSFERASE WBBK-RELATED"/>
    <property type="match status" value="1"/>
</dbReference>
<proteinExistence type="predicted"/>
<evidence type="ECO:0000313" key="5">
    <source>
        <dbReference type="Proteomes" id="UP000198034"/>
    </source>
</evidence>
<dbReference type="InterPro" id="IPR001296">
    <property type="entry name" value="Glyco_trans_1"/>
</dbReference>
<gene>
    <name evidence="4" type="ORF">BWK62_02225</name>
</gene>
<dbReference type="CDD" id="cd03801">
    <property type="entry name" value="GT4_PimA-like"/>
    <property type="match status" value="1"/>
</dbReference>
<dbReference type="Pfam" id="PF00534">
    <property type="entry name" value="Glycos_transf_1"/>
    <property type="match status" value="1"/>
</dbReference>
<evidence type="ECO:0000259" key="2">
    <source>
        <dbReference type="Pfam" id="PF00534"/>
    </source>
</evidence>
<evidence type="ECO:0000259" key="3">
    <source>
        <dbReference type="Pfam" id="PF13439"/>
    </source>
</evidence>
<reference evidence="4 5" key="1">
    <citation type="journal article" date="2017" name="Infect. Genet. Evol.">
        <title>Comparative genome analysis of fish pathogen Flavobacterium columnare reveals extensive sequence diversity within the species.</title>
        <authorList>
            <person name="Kayansamruaj P."/>
            <person name="Dong H.T."/>
            <person name="Hirono I."/>
            <person name="Kondo H."/>
            <person name="Senapin S."/>
            <person name="Rodkhum C."/>
        </authorList>
    </citation>
    <scope>NUCLEOTIDE SEQUENCE [LARGE SCALE GENOMIC DNA]</scope>
    <source>
        <strain evidence="4 5">1214</strain>
    </source>
</reference>
<dbReference type="SUPFAM" id="SSF53756">
    <property type="entry name" value="UDP-Glycosyltransferase/glycogen phosphorylase"/>
    <property type="match status" value="1"/>
</dbReference>
<dbReference type="Gene3D" id="3.40.50.2000">
    <property type="entry name" value="Glycogen Phosphorylase B"/>
    <property type="match status" value="2"/>
</dbReference>
<sequence length="395" mass="46300">MHNKKTILMICSWLDFKKNIGVFFWEQAYALSDDYIFILCFFNKKKYKLKDIFKYKKTEIKNQKIYNFIDCYSVEYNNFLFLPNFFNSFLLKRSIKKFKKKLKNEAKHIDLIHAQSLFNAGINAYHYQQKTNIPYIITEHDQITLLNKTKLDLKYGIKAFENSKEILVVSSDKIRQFATNNFFRDTFLIVGNSIDSKIFFQKEIKTNDKNFVITTVGAYSLQKDHKTLFNALKILDKHKYNQKIIFKWIGFNGWGVEMNEYVNNLIKEYNLKNIQIELFPLLGRNELANLLQHSDLFVFSSLVEGMPVSVLEALACGIPVVTTQCGGVEEIINDENGILVQVKDYVNLAKSIDKCIKKEIIFDNKKISKNILDRFENKAFANNLKKIYSDVIKNN</sequence>
<dbReference type="GO" id="GO:0016757">
    <property type="term" value="F:glycosyltransferase activity"/>
    <property type="evidence" value="ECO:0007669"/>
    <property type="project" value="InterPro"/>
</dbReference>
<dbReference type="Proteomes" id="UP000198034">
    <property type="component" value="Unassembled WGS sequence"/>
</dbReference>
<keyword evidence="1" id="KW-0808">Transferase</keyword>
<dbReference type="GO" id="GO:0009103">
    <property type="term" value="P:lipopolysaccharide biosynthetic process"/>
    <property type="evidence" value="ECO:0007669"/>
    <property type="project" value="TreeGrafter"/>
</dbReference>
<dbReference type="PANTHER" id="PTHR46401">
    <property type="entry name" value="GLYCOSYLTRANSFERASE WBBK-RELATED"/>
    <property type="match status" value="1"/>
</dbReference>
<dbReference type="AlphaFoldDB" id="A0A246GDF4"/>
<evidence type="ECO:0000313" key="4">
    <source>
        <dbReference type="EMBL" id="OWP79339.1"/>
    </source>
</evidence>
<name>A0A246GDF4_9FLAO</name>
<dbReference type="EMBL" id="MTCY01000004">
    <property type="protein sequence ID" value="OWP79339.1"/>
    <property type="molecule type" value="Genomic_DNA"/>
</dbReference>
<protein>
    <submittedName>
        <fullName evidence="4">Uncharacterized protein</fullName>
    </submittedName>
</protein>
<feature type="domain" description="Glycosyl transferase family 1" evidence="2">
    <location>
        <begin position="200"/>
        <end position="368"/>
    </location>
</feature>
<dbReference type="InterPro" id="IPR028098">
    <property type="entry name" value="Glyco_trans_4-like_N"/>
</dbReference>
<evidence type="ECO:0000256" key="1">
    <source>
        <dbReference type="ARBA" id="ARBA00022679"/>
    </source>
</evidence>
<comment type="caution">
    <text evidence="4">The sequence shown here is derived from an EMBL/GenBank/DDBJ whole genome shotgun (WGS) entry which is preliminary data.</text>
</comment>
<organism evidence="4 5">
    <name type="scientific">Flavobacterium columnare</name>
    <dbReference type="NCBI Taxonomy" id="996"/>
    <lineage>
        <taxon>Bacteria</taxon>
        <taxon>Pseudomonadati</taxon>
        <taxon>Bacteroidota</taxon>
        <taxon>Flavobacteriia</taxon>
        <taxon>Flavobacteriales</taxon>
        <taxon>Flavobacteriaceae</taxon>
        <taxon>Flavobacterium</taxon>
    </lineage>
</organism>